<dbReference type="Proteomes" id="UP000663828">
    <property type="component" value="Unassembled WGS sequence"/>
</dbReference>
<proteinExistence type="predicted"/>
<name>A0A813YA86_ADIRI</name>
<accession>A0A813YA86</accession>
<sequence>MVSLNTTISDAMIIKENTLMFIRVWCYTMIELGSVGHASSVYMFTRPPFRSNPCTWYFLASTISGSRLPNAWFIALACIDRFSCSSSVATLCALSNIRVVCRSVPLVIFHNWCCLYIPVPILYQINVRQHTCVPSIEISQTFFSTWNLIVYSIDPPIVMAYFGAHTVQNTRHSVRRVKQHCVPMHNPQQHHIATDRQLIQMMLLQCVIFTVSFLKSMGRNDKRQQPSHDNIYCKKQKLRATTLDKTKCIVTQFEDLSNEVICDIFEYLNAYHIYESFLNLNTRFQNLLKHLPIPLIINIPSFLSKSIFQQYYTDFIQPNIYQTQSFYAVNPFITNFFLSTTENFAQCSQLQTLILDEMPTEQLENLLISLSSLPKFSSLTMHVMDDTHRNNICNLIFQLPKLKFCKIFFAETIRLAYLSICISSPIEHLVLTGTFYL</sequence>
<organism evidence="1 2">
    <name type="scientific">Adineta ricciae</name>
    <name type="common">Rotifer</name>
    <dbReference type="NCBI Taxonomy" id="249248"/>
    <lineage>
        <taxon>Eukaryota</taxon>
        <taxon>Metazoa</taxon>
        <taxon>Spiralia</taxon>
        <taxon>Gnathifera</taxon>
        <taxon>Rotifera</taxon>
        <taxon>Eurotatoria</taxon>
        <taxon>Bdelloidea</taxon>
        <taxon>Adinetida</taxon>
        <taxon>Adinetidae</taxon>
        <taxon>Adineta</taxon>
    </lineage>
</organism>
<evidence type="ECO:0008006" key="3">
    <source>
        <dbReference type="Google" id="ProtNLM"/>
    </source>
</evidence>
<evidence type="ECO:0000313" key="2">
    <source>
        <dbReference type="Proteomes" id="UP000663828"/>
    </source>
</evidence>
<reference evidence="1" key="1">
    <citation type="submission" date="2021-02" db="EMBL/GenBank/DDBJ databases">
        <authorList>
            <person name="Nowell W R."/>
        </authorList>
    </citation>
    <scope>NUCLEOTIDE SEQUENCE</scope>
</reference>
<keyword evidence="2" id="KW-1185">Reference proteome</keyword>
<protein>
    <recommendedName>
        <fullName evidence="3">F-box domain-containing protein</fullName>
    </recommendedName>
</protein>
<comment type="caution">
    <text evidence="1">The sequence shown here is derived from an EMBL/GenBank/DDBJ whole genome shotgun (WGS) entry which is preliminary data.</text>
</comment>
<gene>
    <name evidence="1" type="ORF">XAT740_LOCUS7015</name>
</gene>
<feature type="non-terminal residue" evidence="1">
    <location>
        <position position="437"/>
    </location>
</feature>
<dbReference type="EMBL" id="CAJNOR010000328">
    <property type="protein sequence ID" value="CAF0881318.1"/>
    <property type="molecule type" value="Genomic_DNA"/>
</dbReference>
<dbReference type="AlphaFoldDB" id="A0A813YA86"/>
<evidence type="ECO:0000313" key="1">
    <source>
        <dbReference type="EMBL" id="CAF0881318.1"/>
    </source>
</evidence>